<dbReference type="STRING" id="1079.BVIR_2565"/>
<reference evidence="4" key="1">
    <citation type="journal article" date="2016" name="Genome Announc.">
        <title>Revised genome sequence of the purple photosynthetic bacterium Blastochloris viridis.</title>
        <authorList>
            <person name="Liu L.N."/>
            <person name="Faulkner M."/>
            <person name="Liu X."/>
            <person name="Huang F."/>
            <person name="Darby A.C."/>
            <person name="Hall N."/>
        </authorList>
    </citation>
    <scope>NUCLEOTIDE SEQUENCE [LARGE SCALE GENOMIC DNA]</scope>
    <source>
        <strain evidence="4">ATCC 19567 / DSM 133 / F</strain>
    </source>
</reference>
<feature type="chain" id="PRO_5009792010" evidence="2">
    <location>
        <begin position="21"/>
        <end position="161"/>
    </location>
</feature>
<dbReference type="KEGG" id="bvr:BVIR_2565"/>
<sequence>MMERLLATFLVLLLSLPPSASIAQPELQRLLRDRDTSVVPRLPRVPYRLRSPLDAPFRVPVPRSSAALAPQDVLAILSVRNLALVGELRRRGDYYVMEARGPRGEAVRLVVNAFSGVVEGVRVLGPKAGREGRGAREGGHRERLRDGAGPEEPSRGDGRAD</sequence>
<protein>
    <submittedName>
        <fullName evidence="3">Uncharacterized protein</fullName>
    </submittedName>
</protein>
<organism evidence="3 4">
    <name type="scientific">Blastochloris viridis</name>
    <name type="common">Rhodopseudomonas viridis</name>
    <dbReference type="NCBI Taxonomy" id="1079"/>
    <lineage>
        <taxon>Bacteria</taxon>
        <taxon>Pseudomonadati</taxon>
        <taxon>Pseudomonadota</taxon>
        <taxon>Alphaproteobacteria</taxon>
        <taxon>Hyphomicrobiales</taxon>
        <taxon>Blastochloridaceae</taxon>
        <taxon>Blastochloris</taxon>
    </lineage>
</organism>
<accession>A0A0P0J2C9</accession>
<keyword evidence="4" id="KW-1185">Reference proteome</keyword>
<feature type="signal peptide" evidence="2">
    <location>
        <begin position="1"/>
        <end position="20"/>
    </location>
</feature>
<feature type="region of interest" description="Disordered" evidence="1">
    <location>
        <begin position="125"/>
        <end position="161"/>
    </location>
</feature>
<proteinExistence type="predicted"/>
<dbReference type="EMBL" id="LN907867">
    <property type="protein sequence ID" value="CUU42992.1"/>
    <property type="molecule type" value="Genomic_DNA"/>
</dbReference>
<gene>
    <name evidence="3" type="ORF">BVIRIDIS_20090</name>
</gene>
<feature type="compositionally biased region" description="Basic and acidic residues" evidence="1">
    <location>
        <begin position="128"/>
        <end position="161"/>
    </location>
</feature>
<evidence type="ECO:0000256" key="1">
    <source>
        <dbReference type="SAM" id="MobiDB-lite"/>
    </source>
</evidence>
<dbReference type="Proteomes" id="UP000065734">
    <property type="component" value="Chromosome I"/>
</dbReference>
<name>A0A0P0J2C9_BLAVI</name>
<evidence type="ECO:0000256" key="2">
    <source>
        <dbReference type="SAM" id="SignalP"/>
    </source>
</evidence>
<keyword evidence="2" id="KW-0732">Signal</keyword>
<dbReference type="RefSeq" id="WP_145911971.1">
    <property type="nucleotide sequence ID" value="NZ_AP014854.2"/>
</dbReference>
<dbReference type="AlphaFoldDB" id="A0A0P0J2C9"/>
<evidence type="ECO:0000313" key="4">
    <source>
        <dbReference type="Proteomes" id="UP000065734"/>
    </source>
</evidence>
<evidence type="ECO:0000313" key="3">
    <source>
        <dbReference type="EMBL" id="CUU42992.1"/>
    </source>
</evidence>